<proteinExistence type="predicted"/>
<dbReference type="AlphaFoldDB" id="A0AAX6BFW7"/>
<feature type="chain" id="PRO_5043377015" description="SpoIID/LytB domain-containing protein" evidence="1">
    <location>
        <begin position="27"/>
        <end position="779"/>
    </location>
</feature>
<name>A0AAX6BFW7_PRIMG</name>
<evidence type="ECO:0000256" key="1">
    <source>
        <dbReference type="SAM" id="SignalP"/>
    </source>
</evidence>
<dbReference type="Pfam" id="PF17936">
    <property type="entry name" value="Big_6"/>
    <property type="match status" value="4"/>
</dbReference>
<comment type="caution">
    <text evidence="4">The sequence shown here is derived from an EMBL/GenBank/DDBJ whole genome shotgun (WGS) entry which is preliminary data.</text>
</comment>
<feature type="domain" description="Bacterial Ig" evidence="3">
    <location>
        <begin position="443"/>
        <end position="522"/>
    </location>
</feature>
<dbReference type="Pfam" id="PF08486">
    <property type="entry name" value="SpoIID"/>
    <property type="match status" value="1"/>
</dbReference>
<dbReference type="NCBIfam" id="TIGR02669">
    <property type="entry name" value="SpoIID_LytB"/>
    <property type="match status" value="1"/>
</dbReference>
<feature type="domain" description="Sporulation stage II protein D amidase enhancer LytB N-terminal" evidence="2">
    <location>
        <begin position="124"/>
        <end position="211"/>
    </location>
</feature>
<dbReference type="InterPro" id="IPR041498">
    <property type="entry name" value="Big_6"/>
</dbReference>
<organism evidence="4 5">
    <name type="scientific">Priestia megaterium</name>
    <name type="common">Bacillus megaterium</name>
    <dbReference type="NCBI Taxonomy" id="1404"/>
    <lineage>
        <taxon>Bacteria</taxon>
        <taxon>Bacillati</taxon>
        <taxon>Bacillota</taxon>
        <taxon>Bacilli</taxon>
        <taxon>Bacillales</taxon>
        <taxon>Bacillaceae</taxon>
        <taxon>Priestia</taxon>
    </lineage>
</organism>
<sequence length="779" mass="84188">MKKIGKIFFAVTVMLIALNVVNKAEAAETEPLISVKLSNYLGNKSSITIQPSEIYRIKGTNLILSAKKDYEVKVTSSDIAIYKGTEKLGEFPSFEVTPSTYDATLSIQGRKYLGDVAFTNESQKYVRPINTLPIEDYLKGVVPEESLKNWTSLNTFKAQAVAARSYALKHLNDSNLTDTQSRQVYGGKQELSITPLTDQAVEETFGEAVTYNGRVVETLFSSSNGGIIESNSNYWTNSAPLPYFQVKNDPYDPQMPWKKVVNKQQIDLSTKDLAAPATWWSQTNEKELKMADNIKNKMKANGLDTKDIKITDITKIDFYDRASGQRVTKGDLSVRYIKKNDVDKEGKILIHDWDLTGESAKTVKDLIEGSSMLNLYVTSIDEDDTSFTIHGKGFGHGVGMSQQGSNVMANQGLDYKEILAFYYPGTALTEYYSTKAERSYKTAPYAAALNSINETDTKITGKAEANTLVYVKFNSTSSAIAARGKADSNGNFSVSIPKQAAGTKIYVILKNDVNYSSYSSTVVKAIAAPKNPAVNELKETDTAVKGTTEANALVYVKFGSTSGQIEARGKADAKGNFTVAIPAQAAGTKVYVIAKNAVKYSKYTGVTVKTYSAPAAPVIDPVTEYDTVLTGKAEANTAVYVKLDSSKNSIAFRGKTNAKGSFSISIAKQNAGKKIYVIVKNAVKYSPYTSTTVKAQSAPKAPSMSAVTANSTAISGTAVPGSLVYVKAGSSSAAILARGNTNASGVYNVTIPTQSAGTKIYVVIKADGIYSPYAWSLVK</sequence>
<dbReference type="Proteomes" id="UP001165240">
    <property type="component" value="Unassembled WGS sequence"/>
</dbReference>
<dbReference type="EMBL" id="BSYK01000001">
    <property type="protein sequence ID" value="GMG72625.1"/>
    <property type="molecule type" value="Genomic_DNA"/>
</dbReference>
<accession>A0AAX6BFW7</accession>
<keyword evidence="1" id="KW-0732">Signal</keyword>
<evidence type="ECO:0000259" key="2">
    <source>
        <dbReference type="Pfam" id="PF08486"/>
    </source>
</evidence>
<dbReference type="InterPro" id="IPR013486">
    <property type="entry name" value="SpoIID/LytB"/>
</dbReference>
<reference evidence="4" key="1">
    <citation type="journal article" date="2024" name="Appl Microbiol">
        <title>Effect of kuratsuki Bacillus and Priestia on Taste of Sake.</title>
        <authorList>
            <person name="Kobayashi K."/>
            <person name="Nishida H."/>
        </authorList>
    </citation>
    <scope>NUCLEOTIDE SEQUENCE</scope>
    <source>
        <strain evidence="4">B-12</strain>
    </source>
</reference>
<evidence type="ECO:0000313" key="4">
    <source>
        <dbReference type="EMBL" id="GMG72625.1"/>
    </source>
</evidence>
<evidence type="ECO:0000313" key="5">
    <source>
        <dbReference type="Proteomes" id="UP001165240"/>
    </source>
</evidence>
<dbReference type="Gene3D" id="2.60.40.10">
    <property type="entry name" value="Immunoglobulins"/>
    <property type="match status" value="4"/>
</dbReference>
<protein>
    <recommendedName>
        <fullName evidence="6">SpoIID/LytB domain-containing protein</fullName>
    </recommendedName>
</protein>
<evidence type="ECO:0000259" key="3">
    <source>
        <dbReference type="Pfam" id="PF17936"/>
    </source>
</evidence>
<feature type="signal peptide" evidence="1">
    <location>
        <begin position="1"/>
        <end position="26"/>
    </location>
</feature>
<feature type="domain" description="Bacterial Ig" evidence="3">
    <location>
        <begin position="698"/>
        <end position="765"/>
    </location>
</feature>
<dbReference type="InterPro" id="IPR013783">
    <property type="entry name" value="Ig-like_fold"/>
</dbReference>
<evidence type="ECO:0008006" key="6">
    <source>
        <dbReference type="Google" id="ProtNLM"/>
    </source>
</evidence>
<dbReference type="GO" id="GO:0030435">
    <property type="term" value="P:sporulation resulting in formation of a cellular spore"/>
    <property type="evidence" value="ECO:0007669"/>
    <property type="project" value="InterPro"/>
</dbReference>
<dbReference type="InterPro" id="IPR013693">
    <property type="entry name" value="SpoIID/LytB_N"/>
</dbReference>
<feature type="domain" description="Bacterial Ig" evidence="3">
    <location>
        <begin position="528"/>
        <end position="599"/>
    </location>
</feature>
<dbReference type="RefSeq" id="WP_310876353.1">
    <property type="nucleotide sequence ID" value="NZ_BSYK01000001.1"/>
</dbReference>
<gene>
    <name evidence="4" type="ORF">ShirakiTB12_10930</name>
</gene>
<feature type="domain" description="Bacterial Ig" evidence="3">
    <location>
        <begin position="613"/>
        <end position="692"/>
    </location>
</feature>